<dbReference type="OMA" id="VQGNDYN"/>
<dbReference type="EnsemblMetazoa" id="XM_011404999.2">
    <property type="protein sequence ID" value="XP_011403301.2"/>
    <property type="gene ID" value="LOC100641675"/>
</dbReference>
<feature type="compositionally biased region" description="Polar residues" evidence="2">
    <location>
        <begin position="343"/>
        <end position="354"/>
    </location>
</feature>
<dbReference type="Gene3D" id="1.25.10.10">
    <property type="entry name" value="Leucine-rich Repeat Variant"/>
    <property type="match status" value="1"/>
</dbReference>
<dbReference type="Pfam" id="PF21039">
    <property type="entry name" value="CEP104_ZnF"/>
    <property type="match status" value="1"/>
</dbReference>
<dbReference type="InterPro" id="IPR016024">
    <property type="entry name" value="ARM-type_fold"/>
</dbReference>
<dbReference type="SUPFAM" id="SSF49785">
    <property type="entry name" value="Galactose-binding domain-like"/>
    <property type="match status" value="1"/>
</dbReference>
<organism evidence="4">
    <name type="scientific">Amphimedon queenslandica</name>
    <name type="common">Sponge</name>
    <dbReference type="NCBI Taxonomy" id="400682"/>
    <lineage>
        <taxon>Eukaryota</taxon>
        <taxon>Metazoa</taxon>
        <taxon>Porifera</taxon>
        <taxon>Demospongiae</taxon>
        <taxon>Heteroscleromorpha</taxon>
        <taxon>Haplosclerida</taxon>
        <taxon>Niphatidae</taxon>
        <taxon>Amphimedon</taxon>
    </lineage>
</organism>
<name>A0A1X7V3V0_AMPQE</name>
<dbReference type="AlphaFoldDB" id="A0A1X7V3V0"/>
<dbReference type="InterPro" id="IPR048739">
    <property type="entry name" value="CEP104_N"/>
</dbReference>
<evidence type="ECO:0000256" key="1">
    <source>
        <dbReference type="SAM" id="Coils"/>
    </source>
</evidence>
<dbReference type="GO" id="GO:0005929">
    <property type="term" value="C:cilium"/>
    <property type="evidence" value="ECO:0007669"/>
    <property type="project" value="TreeGrafter"/>
</dbReference>
<dbReference type="KEGG" id="aqu:100641675"/>
<feature type="compositionally biased region" description="Polar residues" evidence="2">
    <location>
        <begin position="310"/>
        <end position="323"/>
    </location>
</feature>
<dbReference type="eggNOG" id="KOG4825">
    <property type="taxonomic scope" value="Eukaryota"/>
</dbReference>
<reference evidence="4" key="2">
    <citation type="submission" date="2017-05" db="UniProtKB">
        <authorList>
            <consortium name="EnsemblMetazoa"/>
        </authorList>
    </citation>
    <scope>IDENTIFICATION</scope>
</reference>
<keyword evidence="1" id="KW-0175">Coiled coil</keyword>
<reference evidence="5" key="1">
    <citation type="journal article" date="2010" name="Nature">
        <title>The Amphimedon queenslandica genome and the evolution of animal complexity.</title>
        <authorList>
            <person name="Srivastava M."/>
            <person name="Simakov O."/>
            <person name="Chapman J."/>
            <person name="Fahey B."/>
            <person name="Gauthier M.E."/>
            <person name="Mitros T."/>
            <person name="Richards G.S."/>
            <person name="Conaco C."/>
            <person name="Dacre M."/>
            <person name="Hellsten U."/>
            <person name="Larroux C."/>
            <person name="Putnam N.H."/>
            <person name="Stanke M."/>
            <person name="Adamska M."/>
            <person name="Darling A."/>
            <person name="Degnan S.M."/>
            <person name="Oakley T.H."/>
            <person name="Plachetzki D.C."/>
            <person name="Zhai Y."/>
            <person name="Adamski M."/>
            <person name="Calcino A."/>
            <person name="Cummins S.F."/>
            <person name="Goodstein D.M."/>
            <person name="Harris C."/>
            <person name="Jackson D.J."/>
            <person name="Leys S.P."/>
            <person name="Shu S."/>
            <person name="Woodcroft B.J."/>
            <person name="Vervoort M."/>
            <person name="Kosik K.S."/>
            <person name="Manning G."/>
            <person name="Degnan B.M."/>
            <person name="Rokhsar D.S."/>
        </authorList>
    </citation>
    <scope>NUCLEOTIDE SEQUENCE [LARGE SCALE GENOMIC DNA]</scope>
</reference>
<evidence type="ECO:0000259" key="3">
    <source>
        <dbReference type="PROSITE" id="PS50151"/>
    </source>
</evidence>
<dbReference type="Pfam" id="PF21040">
    <property type="entry name" value="CEP104-like_TOG"/>
    <property type="match status" value="1"/>
</dbReference>
<feature type="region of interest" description="Disordered" evidence="2">
    <location>
        <begin position="823"/>
        <end position="855"/>
    </location>
</feature>
<keyword evidence="5" id="KW-1185">Reference proteome</keyword>
<dbReference type="InterPro" id="IPR048738">
    <property type="entry name" value="CEP104_Znf"/>
</dbReference>
<feature type="region of interest" description="Disordered" evidence="2">
    <location>
        <begin position="297"/>
        <end position="369"/>
    </location>
</feature>
<feature type="coiled-coil region" evidence="1">
    <location>
        <begin position="648"/>
        <end position="675"/>
    </location>
</feature>
<feature type="compositionally biased region" description="Basic and acidic residues" evidence="2">
    <location>
        <begin position="297"/>
        <end position="309"/>
    </location>
</feature>
<dbReference type="InterPro" id="IPR011989">
    <property type="entry name" value="ARM-like"/>
</dbReference>
<dbReference type="InterPro" id="IPR008979">
    <property type="entry name" value="Galactose-bd-like_sf"/>
</dbReference>
<gene>
    <name evidence="4" type="primary">100641675</name>
</gene>
<dbReference type="InParanoid" id="A0A1X7V3V0"/>
<evidence type="ECO:0000256" key="2">
    <source>
        <dbReference type="SAM" id="MobiDB-lite"/>
    </source>
</evidence>
<dbReference type="PROSITE" id="PS50151">
    <property type="entry name" value="UVR"/>
    <property type="match status" value="1"/>
</dbReference>
<dbReference type="Pfam" id="PF21038">
    <property type="entry name" value="CEP104_N"/>
    <property type="match status" value="1"/>
</dbReference>
<dbReference type="SUPFAM" id="SSF48371">
    <property type="entry name" value="ARM repeat"/>
    <property type="match status" value="1"/>
</dbReference>
<dbReference type="InterPro" id="IPR052607">
    <property type="entry name" value="CEP104-like"/>
</dbReference>
<accession>A0A1X7V3V0</accession>
<dbReference type="PANTHER" id="PTHR13371">
    <property type="entry name" value="GLYCINE-, GLUTAMATE-, THIENYLCYCLOHEXYLPIPERIDINE-BINDING PROTEIN"/>
    <property type="match status" value="1"/>
</dbReference>
<protein>
    <recommendedName>
        <fullName evidence="3">UVR domain-containing protein</fullName>
    </recommendedName>
</protein>
<feature type="compositionally biased region" description="Basic residues" evidence="2">
    <location>
        <begin position="828"/>
        <end position="837"/>
    </location>
</feature>
<evidence type="ECO:0000313" key="5">
    <source>
        <dbReference type="Proteomes" id="UP000007879"/>
    </source>
</evidence>
<dbReference type="OrthoDB" id="66599at2759"/>
<feature type="domain" description="UVR" evidence="3">
    <location>
        <begin position="198"/>
        <end position="233"/>
    </location>
</feature>
<dbReference type="InterPro" id="IPR001943">
    <property type="entry name" value="UVR_dom"/>
</dbReference>
<dbReference type="PANTHER" id="PTHR13371:SF0">
    <property type="entry name" value="CENTROSOMAL PROTEIN OF 104 KDA"/>
    <property type="match status" value="1"/>
</dbReference>
<dbReference type="Proteomes" id="UP000007879">
    <property type="component" value="Unassembled WGS sequence"/>
</dbReference>
<dbReference type="EnsemblMetazoa" id="Aqu2.1.34479_001">
    <property type="protein sequence ID" value="Aqu2.1.34479_001"/>
    <property type="gene ID" value="Aqu2.1.34479"/>
</dbReference>
<proteinExistence type="predicted"/>
<evidence type="ECO:0000313" key="4">
    <source>
        <dbReference type="EnsemblMetazoa" id="Aqu2.1.34479_001"/>
    </source>
</evidence>
<sequence>MSVSVAKVRFKVVGCTSWEDGYHPKSMEEMHPFVTGWKSERYCPYPQQFVVCLRSKARIRKIQLLSHEYMIASKIELFVGRSSIQGQQANSLLNIQYTRLGYVSLSANDATNYKSREMKSINIDAEGQYLKLVLHTNHVNQLNLFNQVSVLALNILGHDPQSHITKSQSIKVTGRQPPVHVSTINDLSFDMTLDPSSARLIKQLEAQKQQAIERDQFELAKALKEAINEMIKVGQVLCHYEREKRQAIEREDFDEAKKWKSEKDSIEIQLKERLNFEQLLRGEIPIVREQGRKDKKVHYVPEELTRDTSTRQSNLPSLSSGQHLPSEPPPPVNQPIDIELPHINTSQQQSNYSEYPNEDAEMPPSQPEPLTDAQLNEAAVAVQVFGDVTVAKVFSKLYHLREQGLTDVLDIMKKETSFSRSEMTKALCQILRRGFSDKVLTSFNIAIDILKELMGEYAKRHRLSSSDLVTVLDKILPVVMNRFADTNTRIQSSSMRAILDLAAIPEVKPLLGHYLLRPLAQDKTKSLDDGSKLTISMETQARTVTWRYAKGRVEVLQAFLEVVDLGTAHMTIPKIMEFVNISLQHNHAKVREAAAQLTVYLYKGYRDGTIRELLPVSSSDHIAMKNIFWRTLFHQLDEIDGIVHIAGQESFEKAKKMKQKRLNNLKGELDALRSLAQATGQLPASEDSEEIATVAAQTRVIDSATIEQTCPFCKSSRPEFNVKAHMDEHYAAECPMLLQCKKCTQVVEIKNYGAHMLNDCSSQTEMAECPKCHEVFGKTQLESHMKGSRCTAPPDDHVKCPLCHTNVQNNDESWHNHLMSVSSGCTKNPRRKRRRPGQQHVSVTKASEGVTVIPR</sequence>